<accession>A0A7X2TQ96</accession>
<dbReference type="InterPro" id="IPR007553">
    <property type="entry name" value="2-thiour_desulf"/>
</dbReference>
<dbReference type="SUPFAM" id="SSF55729">
    <property type="entry name" value="Acyl-CoA N-acyltransferases (Nat)"/>
    <property type="match status" value="1"/>
</dbReference>
<dbReference type="CDD" id="cd04301">
    <property type="entry name" value="NAT_SF"/>
    <property type="match status" value="1"/>
</dbReference>
<dbReference type="PANTHER" id="PTHR30087:SF1">
    <property type="entry name" value="HYPOTHETICAL CYTOSOLIC PROTEIN"/>
    <property type="match status" value="1"/>
</dbReference>
<dbReference type="AlphaFoldDB" id="A0A7X2TQ96"/>
<dbReference type="InterPro" id="IPR016181">
    <property type="entry name" value="Acyl_CoA_acyltransferase"/>
</dbReference>
<organism evidence="2 3">
    <name type="scientific">Bilifractor porci</name>
    <dbReference type="NCBI Taxonomy" id="2606636"/>
    <lineage>
        <taxon>Bacteria</taxon>
        <taxon>Bacillati</taxon>
        <taxon>Bacillota</taxon>
        <taxon>Clostridia</taxon>
        <taxon>Lachnospirales</taxon>
        <taxon>Lachnospiraceae</taxon>
        <taxon>Bilifractor</taxon>
    </lineage>
</organism>
<feature type="domain" description="N-acetyltransferase" evidence="1">
    <location>
        <begin position="145"/>
        <end position="299"/>
    </location>
</feature>
<evidence type="ECO:0000259" key="1">
    <source>
        <dbReference type="PROSITE" id="PS51186"/>
    </source>
</evidence>
<dbReference type="Pfam" id="PF00583">
    <property type="entry name" value="Acetyltransf_1"/>
    <property type="match status" value="1"/>
</dbReference>
<keyword evidence="3" id="KW-1185">Reference proteome</keyword>
<dbReference type="EMBL" id="VUMV01000008">
    <property type="protein sequence ID" value="MST82778.1"/>
    <property type="molecule type" value="Genomic_DNA"/>
</dbReference>
<sequence>MKIMVSACLAGENCKYNGGNNRNKKVLRLMEENEVITVCPEQMGGLPTPRVPSEVRDGVVTARDGRIVDKEFRAGAAKCLEIAIRERSDLVILQSRSPSCGVKQRYDDTFTGKLVDGAGVTAELLMEHGFRCLDVEDLVEIHEGIVIRKLQPEEVELLKDFLYEAIFIPEGVSPPARDIVERPELRLYYEGFGNAPADHCLAAEIDGHVVGAVWTRIMNDYGHVDDETPSFAISLLPEYRRQGIGTRMMRGMLALLKEQGYRQASLAVQKANYAVRMYKNVGFEITNENDEEYIMVCRL</sequence>
<dbReference type="GO" id="GO:0016747">
    <property type="term" value="F:acyltransferase activity, transferring groups other than amino-acyl groups"/>
    <property type="evidence" value="ECO:0007669"/>
    <property type="project" value="InterPro"/>
</dbReference>
<dbReference type="PROSITE" id="PS51186">
    <property type="entry name" value="GNAT"/>
    <property type="match status" value="1"/>
</dbReference>
<protein>
    <submittedName>
        <fullName evidence="2">GNAT family N-acetyltransferase</fullName>
    </submittedName>
</protein>
<reference evidence="2 3" key="1">
    <citation type="submission" date="2019-08" db="EMBL/GenBank/DDBJ databases">
        <title>In-depth cultivation of the pig gut microbiome towards novel bacterial diversity and tailored functional studies.</title>
        <authorList>
            <person name="Wylensek D."/>
            <person name="Hitch T.C.A."/>
            <person name="Clavel T."/>
        </authorList>
    </citation>
    <scope>NUCLEOTIDE SEQUENCE [LARGE SCALE GENOMIC DNA]</scope>
    <source>
        <strain evidence="2 3">Oil+RF-744-WCA-WT-13</strain>
    </source>
</reference>
<keyword evidence="2" id="KW-0808">Transferase</keyword>
<dbReference type="Gene3D" id="3.40.630.30">
    <property type="match status" value="1"/>
</dbReference>
<dbReference type="Proteomes" id="UP000466864">
    <property type="component" value="Unassembled WGS sequence"/>
</dbReference>
<dbReference type="Pfam" id="PF04463">
    <property type="entry name" value="2-thiour_desulf"/>
    <property type="match status" value="1"/>
</dbReference>
<evidence type="ECO:0000313" key="2">
    <source>
        <dbReference type="EMBL" id="MST82778.1"/>
    </source>
</evidence>
<gene>
    <name evidence="2" type="ORF">FYJ60_10685</name>
</gene>
<comment type="caution">
    <text evidence="2">The sequence shown here is derived from an EMBL/GenBank/DDBJ whole genome shotgun (WGS) entry which is preliminary data.</text>
</comment>
<dbReference type="PANTHER" id="PTHR30087">
    <property type="entry name" value="INNER MEMBRANE PROTEIN"/>
    <property type="match status" value="1"/>
</dbReference>
<dbReference type="InterPro" id="IPR000182">
    <property type="entry name" value="GNAT_dom"/>
</dbReference>
<name>A0A7X2TQ96_9FIRM</name>
<proteinExistence type="predicted"/>
<evidence type="ECO:0000313" key="3">
    <source>
        <dbReference type="Proteomes" id="UP000466864"/>
    </source>
</evidence>